<dbReference type="HOGENOM" id="CLU_151967_0_0_11"/>
<dbReference type="OrthoDB" id="3627045at2"/>
<reference evidence="2 3" key="1">
    <citation type="submission" date="2011-11" db="EMBL/GenBank/DDBJ databases">
        <title>The Noncontiguous Finished sequence of Saccharomonospora cyanea NA-134.</title>
        <authorList>
            <consortium name="US DOE Joint Genome Institute"/>
            <person name="Lucas S."/>
            <person name="Han J."/>
            <person name="Lapidus A."/>
            <person name="Cheng J.-F."/>
            <person name="Goodwin L."/>
            <person name="Pitluck S."/>
            <person name="Peters L."/>
            <person name="Ovchinnikova G."/>
            <person name="Lu M."/>
            <person name="Detter J.C."/>
            <person name="Han C."/>
            <person name="Tapia R."/>
            <person name="Land M."/>
            <person name="Hauser L."/>
            <person name="Kyrpides N."/>
            <person name="Ivanova N."/>
            <person name="Pagani I."/>
            <person name="Brambilla E.-M."/>
            <person name="Klenk H.-P."/>
            <person name="Woyke T."/>
        </authorList>
    </citation>
    <scope>NUCLEOTIDE SEQUENCE [LARGE SCALE GENOMIC DNA]</scope>
    <source>
        <strain evidence="2 3">NA-134</strain>
    </source>
</reference>
<dbReference type="Proteomes" id="UP000002791">
    <property type="component" value="Chromosome"/>
</dbReference>
<organism evidence="2 3">
    <name type="scientific">Saccharomonospora cyanea NA-134</name>
    <dbReference type="NCBI Taxonomy" id="882082"/>
    <lineage>
        <taxon>Bacteria</taxon>
        <taxon>Bacillati</taxon>
        <taxon>Actinomycetota</taxon>
        <taxon>Actinomycetes</taxon>
        <taxon>Pseudonocardiales</taxon>
        <taxon>Pseudonocardiaceae</taxon>
        <taxon>Saccharomonospora</taxon>
    </lineage>
</organism>
<evidence type="ECO:0008006" key="4">
    <source>
        <dbReference type="Google" id="ProtNLM"/>
    </source>
</evidence>
<keyword evidence="3" id="KW-1185">Reference proteome</keyword>
<dbReference type="STRING" id="882082.SaccyDRAFT_5155"/>
<dbReference type="EMBL" id="CM001440">
    <property type="protein sequence ID" value="EHR63949.1"/>
    <property type="molecule type" value="Genomic_DNA"/>
</dbReference>
<accession>H5XRK4</accession>
<sequence length="141" mass="15030">MVHVAVDGGSGIGKAAGGMISVAAPAVAGAPAPSSGGYKFSREEIDDVIRQWEDLHGKLNDDYRRAQDMALVRPPGAEPASEDFTACANPSGRAFLQATQKMMDYVQKYIEALRNARDGITTREEQSQEDINSVGSGVMEV</sequence>
<dbReference type="RefSeq" id="WP_005460550.1">
    <property type="nucleotide sequence ID" value="NZ_CM001440.1"/>
</dbReference>
<feature type="region of interest" description="Disordered" evidence="1">
    <location>
        <begin position="120"/>
        <end position="141"/>
    </location>
</feature>
<dbReference type="eggNOG" id="ENOG502ZJR7">
    <property type="taxonomic scope" value="Bacteria"/>
</dbReference>
<evidence type="ECO:0000313" key="2">
    <source>
        <dbReference type="EMBL" id="EHR63949.1"/>
    </source>
</evidence>
<gene>
    <name evidence="2" type="ORF">SaccyDRAFT_5155</name>
</gene>
<proteinExistence type="predicted"/>
<dbReference type="AlphaFoldDB" id="H5XRK4"/>
<protein>
    <recommendedName>
        <fullName evidence="4">PE domain-containing protein</fullName>
    </recommendedName>
</protein>
<evidence type="ECO:0000313" key="3">
    <source>
        <dbReference type="Proteomes" id="UP000002791"/>
    </source>
</evidence>
<evidence type="ECO:0000256" key="1">
    <source>
        <dbReference type="SAM" id="MobiDB-lite"/>
    </source>
</evidence>
<name>H5XRK4_9PSEU</name>